<protein>
    <submittedName>
        <fullName evidence="6">Pentatricopeptide repeat protein</fullName>
    </submittedName>
</protein>
<dbReference type="PANTHER" id="PTHR47447:SF17">
    <property type="entry name" value="OS12G0638900 PROTEIN"/>
    <property type="match status" value="1"/>
</dbReference>
<evidence type="ECO:0000256" key="5">
    <source>
        <dbReference type="PROSITE-ProRule" id="PRU00708"/>
    </source>
</evidence>
<sequence length="592" mass="68304">MSLLRTLDRTTCTSAGSKTAPRSILSSLCPAPSSSSYTRSFCKSVVAIALRTPSRSTEQMDTFFIQALARAGSCQEHARHISTLRGDVSLNLKYYEPRLKAPLHNERKGFRTEAQRRGPFKKIRMFAENELRKLVDYYGIKIDTGPDPGLMEEVEDDGLLIWNVGDDHVPWPVRDEIHKTYVEKIVRLLNEETPSHEEIFSTYRLLPSPGIVYLDIQTIRTMLHCLSVVERPDQISMQRFLSILDDMKKGHIHIARSEWTSAIYFAGRFMGKVSTDELQSALHIWRDMENRARIRGGAVTLNVLFDTAVKSGKFNIAEAFLKEMQARGLKMHRHFRVSLLYYYGVKQNGDAIRQTYQDLVAAGDIVDTVVMNAVIAALIRAGEPTAAEHVFERMKRLHASKKNPKPLPRNWRDQRRLGLHLTWERRRLGDDLDRRKELQDDAPILPNARTYGLLIRHYSATAGNIDRVTELLREMEQYRLPIEGTIFIVILYGFCNFGGVRYSSWTRDKLERLWAEYLQSVQNGVQRTWLSPMAIIAALKAFKKCTNSERTLRAWEEVRQIWDPKPEELEQVLRVLRRLVPENTFFQINVDI</sequence>
<dbReference type="AlphaFoldDB" id="A0A9P4K601"/>
<dbReference type="InterPro" id="IPR002885">
    <property type="entry name" value="PPR_rpt"/>
</dbReference>
<proteinExistence type="inferred from homology"/>
<dbReference type="InterPro" id="IPR011990">
    <property type="entry name" value="TPR-like_helical_dom_sf"/>
</dbReference>
<evidence type="ECO:0000313" key="6">
    <source>
        <dbReference type="EMBL" id="KAF2260119.1"/>
    </source>
</evidence>
<comment type="caution">
    <text evidence="6">The sequence shown here is derived from an EMBL/GenBank/DDBJ whole genome shotgun (WGS) entry which is preliminary data.</text>
</comment>
<dbReference type="OrthoDB" id="1908178at2759"/>
<dbReference type="Pfam" id="PF01535">
    <property type="entry name" value="PPR"/>
    <property type="match status" value="2"/>
</dbReference>
<evidence type="ECO:0000256" key="1">
    <source>
        <dbReference type="ARBA" id="ARBA00006192"/>
    </source>
</evidence>
<dbReference type="PROSITE" id="PS51375">
    <property type="entry name" value="PPR"/>
    <property type="match status" value="3"/>
</dbReference>
<organism evidence="6 7">
    <name type="scientific">Lojkania enalia</name>
    <dbReference type="NCBI Taxonomy" id="147567"/>
    <lineage>
        <taxon>Eukaryota</taxon>
        <taxon>Fungi</taxon>
        <taxon>Dikarya</taxon>
        <taxon>Ascomycota</taxon>
        <taxon>Pezizomycotina</taxon>
        <taxon>Dothideomycetes</taxon>
        <taxon>Pleosporomycetidae</taxon>
        <taxon>Pleosporales</taxon>
        <taxon>Pleosporales incertae sedis</taxon>
        <taxon>Lojkania</taxon>
    </lineage>
</organism>
<dbReference type="NCBIfam" id="TIGR00756">
    <property type="entry name" value="PPR"/>
    <property type="match status" value="1"/>
</dbReference>
<gene>
    <name evidence="6" type="ORF">CC78DRAFT_502147</name>
</gene>
<dbReference type="EMBL" id="ML986689">
    <property type="protein sequence ID" value="KAF2260119.1"/>
    <property type="molecule type" value="Genomic_DNA"/>
</dbReference>
<evidence type="ECO:0000256" key="4">
    <source>
        <dbReference type="ARBA" id="ARBA00044511"/>
    </source>
</evidence>
<evidence type="ECO:0000313" key="7">
    <source>
        <dbReference type="Proteomes" id="UP000800093"/>
    </source>
</evidence>
<keyword evidence="7" id="KW-1185">Reference proteome</keyword>
<feature type="repeat" description="PPR" evidence="5">
    <location>
        <begin position="297"/>
        <end position="331"/>
    </location>
</feature>
<comment type="subunit">
    <text evidence="4">Binds to mitochondrial small subunit 15S rRNA.</text>
</comment>
<dbReference type="PANTHER" id="PTHR47447">
    <property type="entry name" value="OS03G0856100 PROTEIN"/>
    <property type="match status" value="1"/>
</dbReference>
<comment type="function">
    <text evidence="3">Regulates mitochondrial small subunit maturation by controlling 15S rRNA 5'-end processing. Localizes to the 5' precursor of the 15S rRNA in a position that is subsequently occupied by mS47 in the mature yeast mtSSU. Uses structure and sequence-specific RNA recognition, binding to a single-stranded region of the precursor and specifically recognizing bases -6 to -1. The exchange of Ccm1 for mS47 is coupled to the irreversible removal of precursor rRNA that is accompanied by conformational changes of the mitoribosomal proteins uS5m and mS26. These conformational changes signal completion of 5'-end rRNA processing through protection of the mature 5'-end of the 15S rRNA and stabilization of mS47. The removal of the 5' precursor together with the dissociation of Ccm1 may be catalyzed by the 5'-3' exoribonuclease Pet127. Involved in the specific removal of group I introns in mitochondrial encoded transcripts.</text>
</comment>
<dbReference type="Proteomes" id="UP000800093">
    <property type="component" value="Unassembled WGS sequence"/>
</dbReference>
<feature type="repeat" description="PPR" evidence="5">
    <location>
        <begin position="367"/>
        <end position="401"/>
    </location>
</feature>
<comment type="similarity">
    <text evidence="1">Belongs to the CCM1 family.</text>
</comment>
<dbReference type="Gene3D" id="1.25.40.10">
    <property type="entry name" value="Tetratricopeptide repeat domain"/>
    <property type="match status" value="2"/>
</dbReference>
<evidence type="ECO:0000256" key="2">
    <source>
        <dbReference type="ARBA" id="ARBA00022737"/>
    </source>
</evidence>
<evidence type="ECO:0000256" key="3">
    <source>
        <dbReference type="ARBA" id="ARBA00044493"/>
    </source>
</evidence>
<feature type="repeat" description="PPR" evidence="5">
    <location>
        <begin position="447"/>
        <end position="482"/>
    </location>
</feature>
<reference evidence="7" key="1">
    <citation type="journal article" date="2020" name="Stud. Mycol.">
        <title>101 Dothideomycetes genomes: A test case for predicting lifestyles and emergence of pathogens.</title>
        <authorList>
            <person name="Haridas S."/>
            <person name="Albert R."/>
            <person name="Binder M."/>
            <person name="Bloem J."/>
            <person name="LaButti K."/>
            <person name="Salamov A."/>
            <person name="Andreopoulos B."/>
            <person name="Baker S."/>
            <person name="Barry K."/>
            <person name="Bills G."/>
            <person name="Bluhm B."/>
            <person name="Cannon C."/>
            <person name="Castanera R."/>
            <person name="Culley D."/>
            <person name="Daum C."/>
            <person name="Ezra D."/>
            <person name="Gonzalez J."/>
            <person name="Henrissat B."/>
            <person name="Kuo A."/>
            <person name="Liang C."/>
            <person name="Lipzen A."/>
            <person name="Lutzoni F."/>
            <person name="Magnuson J."/>
            <person name="Mondo S."/>
            <person name="Nolan M."/>
            <person name="Ohm R."/>
            <person name="Pangilinan J."/>
            <person name="Park H.-J."/>
            <person name="Ramirez L."/>
            <person name="Alfaro M."/>
            <person name="Sun H."/>
            <person name="Tritt A."/>
            <person name="Yoshinaga Y."/>
            <person name="Zwiers L.-H."/>
            <person name="Turgeon B."/>
            <person name="Goodwin S."/>
            <person name="Spatafora J."/>
            <person name="Crous P."/>
            <person name="Grigoriev I."/>
        </authorList>
    </citation>
    <scope>NUCLEOTIDE SEQUENCE [LARGE SCALE GENOMIC DNA]</scope>
    <source>
        <strain evidence="7">CBS 304.66</strain>
    </source>
</reference>
<name>A0A9P4K601_9PLEO</name>
<accession>A0A9P4K601</accession>
<keyword evidence="2" id="KW-0677">Repeat</keyword>